<dbReference type="Proteomes" id="UP000838672">
    <property type="component" value="Unassembled WGS sequence"/>
</dbReference>
<feature type="transmembrane region" description="Helical" evidence="1">
    <location>
        <begin position="62"/>
        <end position="80"/>
    </location>
</feature>
<gene>
    <name evidence="2" type="ORF">VST7929_01377</name>
</gene>
<proteinExistence type="predicted"/>
<name>A0ABN8DS66_9VIBR</name>
<dbReference type="EMBL" id="CAKLDI010000001">
    <property type="protein sequence ID" value="CAH0533507.1"/>
    <property type="molecule type" value="Genomic_DNA"/>
</dbReference>
<dbReference type="RefSeq" id="WP_237465950.1">
    <property type="nucleotide sequence ID" value="NZ_CAKLDI010000001.1"/>
</dbReference>
<feature type="transmembrane region" description="Helical" evidence="1">
    <location>
        <begin position="6"/>
        <end position="28"/>
    </location>
</feature>
<keyword evidence="1" id="KW-0472">Membrane</keyword>
<sequence>MLRPIHYLRVFAAFIAMLCAIVLPVFLFSPEQFSVMQVVHGLAFSFAWGLGFSPWLAYSVTALLWLLWGLGLVTLLDWIARKFITAFHL</sequence>
<keyword evidence="1" id="KW-0812">Transmembrane</keyword>
<evidence type="ECO:0000256" key="1">
    <source>
        <dbReference type="SAM" id="Phobius"/>
    </source>
</evidence>
<protein>
    <submittedName>
        <fullName evidence="2">Uncharacterized protein</fullName>
    </submittedName>
</protein>
<reference evidence="2" key="1">
    <citation type="submission" date="2021-11" db="EMBL/GenBank/DDBJ databases">
        <authorList>
            <person name="Rodrigo-Torres L."/>
            <person name="Arahal R. D."/>
            <person name="Lucena T."/>
        </authorList>
    </citation>
    <scope>NUCLEOTIDE SEQUENCE</scope>
    <source>
        <strain evidence="2">CECT 7929</strain>
    </source>
</reference>
<accession>A0ABN8DS66</accession>
<comment type="caution">
    <text evidence="2">The sequence shown here is derived from an EMBL/GenBank/DDBJ whole genome shotgun (WGS) entry which is preliminary data.</text>
</comment>
<keyword evidence="3" id="KW-1185">Reference proteome</keyword>
<organism evidence="2 3">
    <name type="scientific">Vibrio stylophorae</name>
    <dbReference type="NCBI Taxonomy" id="659351"/>
    <lineage>
        <taxon>Bacteria</taxon>
        <taxon>Pseudomonadati</taxon>
        <taxon>Pseudomonadota</taxon>
        <taxon>Gammaproteobacteria</taxon>
        <taxon>Vibrionales</taxon>
        <taxon>Vibrionaceae</taxon>
        <taxon>Vibrio</taxon>
    </lineage>
</organism>
<evidence type="ECO:0000313" key="3">
    <source>
        <dbReference type="Proteomes" id="UP000838672"/>
    </source>
</evidence>
<evidence type="ECO:0000313" key="2">
    <source>
        <dbReference type="EMBL" id="CAH0533507.1"/>
    </source>
</evidence>
<keyword evidence="1" id="KW-1133">Transmembrane helix</keyword>